<dbReference type="FunFam" id="3.40.50.300:FF:000997">
    <property type="entry name" value="Multidrug resistance-associated protein 1"/>
    <property type="match status" value="1"/>
</dbReference>
<feature type="transmembrane region" description="Helical" evidence="10">
    <location>
        <begin position="227"/>
        <end position="248"/>
    </location>
</feature>
<dbReference type="PROSITE" id="PS50893">
    <property type="entry name" value="ABC_TRANSPORTER_2"/>
    <property type="match status" value="2"/>
</dbReference>
<evidence type="ECO:0000256" key="10">
    <source>
        <dbReference type="SAM" id="Phobius"/>
    </source>
</evidence>
<dbReference type="PANTHER" id="PTHR24223">
    <property type="entry name" value="ATP-BINDING CASSETTE SUB-FAMILY C"/>
    <property type="match status" value="1"/>
</dbReference>
<dbReference type="FunFam" id="1.20.1560.10:FF:000006">
    <property type="entry name" value="ATP-binding cassette, sub-family C (CFTR/MRP), member 9"/>
    <property type="match status" value="1"/>
</dbReference>
<protein>
    <recommendedName>
        <fullName evidence="15">Multidrug resistance-associated protein 4-like</fullName>
    </recommendedName>
</protein>
<comment type="similarity">
    <text evidence="2">Belongs to the ABC transporter superfamily. ABCC family. Conjugate transporter (TC 3.A.1.208) subfamily.</text>
</comment>
<dbReference type="SMART" id="SM00382">
    <property type="entry name" value="AAA"/>
    <property type="match status" value="2"/>
</dbReference>
<evidence type="ECO:0000256" key="5">
    <source>
        <dbReference type="ARBA" id="ARBA00022741"/>
    </source>
</evidence>
<evidence type="ECO:0008006" key="15">
    <source>
        <dbReference type="Google" id="ProtNLM"/>
    </source>
</evidence>
<feature type="transmembrane region" description="Helical" evidence="10">
    <location>
        <begin position="764"/>
        <end position="783"/>
    </location>
</feature>
<dbReference type="Proteomes" id="UP000663882">
    <property type="component" value="Unassembled WGS sequence"/>
</dbReference>
<comment type="caution">
    <text evidence="13">The sequence shown here is derived from an EMBL/GenBank/DDBJ whole genome shotgun (WGS) entry which is preliminary data.</text>
</comment>
<keyword evidence="7 10" id="KW-1133">Transmembrane helix</keyword>
<feature type="domain" description="ABC transmembrane type-1" evidence="12">
    <location>
        <begin position="130"/>
        <end position="396"/>
    </location>
</feature>
<gene>
    <name evidence="13" type="ORF">RFH988_LOCUS10662</name>
</gene>
<dbReference type="Gene3D" id="3.40.50.300">
    <property type="entry name" value="P-loop containing nucleotide triphosphate hydrolases"/>
    <property type="match status" value="2"/>
</dbReference>
<organism evidence="13 14">
    <name type="scientific">Rotaria sordida</name>
    <dbReference type="NCBI Taxonomy" id="392033"/>
    <lineage>
        <taxon>Eukaryota</taxon>
        <taxon>Metazoa</taxon>
        <taxon>Spiralia</taxon>
        <taxon>Gnathifera</taxon>
        <taxon>Rotifera</taxon>
        <taxon>Eurotatoria</taxon>
        <taxon>Bdelloidea</taxon>
        <taxon>Philodinida</taxon>
        <taxon>Philodinidae</taxon>
        <taxon>Rotaria</taxon>
    </lineage>
</organism>
<evidence type="ECO:0000256" key="8">
    <source>
        <dbReference type="ARBA" id="ARBA00023136"/>
    </source>
</evidence>
<dbReference type="GO" id="GO:0005524">
    <property type="term" value="F:ATP binding"/>
    <property type="evidence" value="ECO:0007669"/>
    <property type="project" value="UniProtKB-KW"/>
</dbReference>
<dbReference type="GO" id="GO:0016887">
    <property type="term" value="F:ATP hydrolysis activity"/>
    <property type="evidence" value="ECO:0007669"/>
    <property type="project" value="InterPro"/>
</dbReference>
<dbReference type="Gene3D" id="1.20.1560.10">
    <property type="entry name" value="ABC transporter type 1, transmembrane domain"/>
    <property type="match status" value="2"/>
</dbReference>
<dbReference type="SUPFAM" id="SSF52540">
    <property type="entry name" value="P-loop containing nucleoside triphosphate hydrolases"/>
    <property type="match status" value="2"/>
</dbReference>
<feature type="domain" description="ABC transmembrane type-1" evidence="12">
    <location>
        <begin position="728"/>
        <end position="1005"/>
    </location>
</feature>
<feature type="transmembrane region" description="Helical" evidence="10">
    <location>
        <begin position="937"/>
        <end position="966"/>
    </location>
</feature>
<feature type="transmembrane region" description="Helical" evidence="10">
    <location>
        <begin position="847"/>
        <end position="878"/>
    </location>
</feature>
<evidence type="ECO:0000313" key="13">
    <source>
        <dbReference type="EMBL" id="CAF0933395.1"/>
    </source>
</evidence>
<dbReference type="CDD" id="cd03244">
    <property type="entry name" value="ABCC_MRP_domain2"/>
    <property type="match status" value="1"/>
</dbReference>
<dbReference type="PROSITE" id="PS00211">
    <property type="entry name" value="ABC_TRANSPORTER_1"/>
    <property type="match status" value="2"/>
</dbReference>
<dbReference type="PROSITE" id="PS50929">
    <property type="entry name" value="ABC_TM1F"/>
    <property type="match status" value="2"/>
</dbReference>
<dbReference type="EMBL" id="CAJNOO010000402">
    <property type="protein sequence ID" value="CAF0933395.1"/>
    <property type="molecule type" value="Genomic_DNA"/>
</dbReference>
<keyword evidence="4 10" id="KW-0812">Transmembrane</keyword>
<evidence type="ECO:0000256" key="4">
    <source>
        <dbReference type="ARBA" id="ARBA00022692"/>
    </source>
</evidence>
<dbReference type="InterPro" id="IPR036640">
    <property type="entry name" value="ABC1_TM_sf"/>
</dbReference>
<feature type="domain" description="ABC transporter" evidence="11">
    <location>
        <begin position="435"/>
        <end position="659"/>
    </location>
</feature>
<evidence type="ECO:0000256" key="6">
    <source>
        <dbReference type="ARBA" id="ARBA00022840"/>
    </source>
</evidence>
<dbReference type="InterPro" id="IPR003593">
    <property type="entry name" value="AAA+_ATPase"/>
</dbReference>
<feature type="transmembrane region" description="Helical" evidence="10">
    <location>
        <begin position="722"/>
        <end position="743"/>
    </location>
</feature>
<dbReference type="InterPro" id="IPR011527">
    <property type="entry name" value="ABC1_TM_dom"/>
</dbReference>
<dbReference type="InterPro" id="IPR027417">
    <property type="entry name" value="P-loop_NTPase"/>
</dbReference>
<accession>A0A814BWF8</accession>
<name>A0A814BWF8_9BILA</name>
<dbReference type="PANTHER" id="PTHR24223:SF456">
    <property type="entry name" value="MULTIDRUG RESISTANCE-ASSOCIATED PROTEIN LETHAL(2)03659"/>
    <property type="match status" value="1"/>
</dbReference>
<feature type="transmembrane region" description="Helical" evidence="10">
    <location>
        <begin position="340"/>
        <end position="361"/>
    </location>
</feature>
<dbReference type="OrthoDB" id="6500128at2759"/>
<dbReference type="Pfam" id="PF00005">
    <property type="entry name" value="ABC_tran"/>
    <property type="match status" value="2"/>
</dbReference>
<dbReference type="InterPro" id="IPR003439">
    <property type="entry name" value="ABC_transporter-like_ATP-bd"/>
</dbReference>
<evidence type="ECO:0000313" key="14">
    <source>
        <dbReference type="Proteomes" id="UP000663882"/>
    </source>
</evidence>
<evidence type="ECO:0000256" key="7">
    <source>
        <dbReference type="ARBA" id="ARBA00022989"/>
    </source>
</evidence>
<feature type="transmembrane region" description="Helical" evidence="10">
    <location>
        <begin position="254"/>
        <end position="273"/>
    </location>
</feature>
<dbReference type="InterPro" id="IPR017871">
    <property type="entry name" value="ABC_transporter-like_CS"/>
</dbReference>
<keyword evidence="5" id="KW-0547">Nucleotide-binding</keyword>
<evidence type="ECO:0000256" key="2">
    <source>
        <dbReference type="ARBA" id="ARBA00009726"/>
    </source>
</evidence>
<dbReference type="CDD" id="cd03250">
    <property type="entry name" value="ABCC_MRP_domain1"/>
    <property type="match status" value="1"/>
</dbReference>
<evidence type="ECO:0000256" key="3">
    <source>
        <dbReference type="ARBA" id="ARBA00022448"/>
    </source>
</evidence>
<feature type="transmembrane region" description="Helical" evidence="10">
    <location>
        <begin position="151"/>
        <end position="170"/>
    </location>
</feature>
<dbReference type="Pfam" id="PF00664">
    <property type="entry name" value="ABC_membrane"/>
    <property type="match status" value="2"/>
</dbReference>
<feature type="transmembrane region" description="Helical" evidence="10">
    <location>
        <begin position="111"/>
        <end position="131"/>
    </location>
</feature>
<reference evidence="13" key="1">
    <citation type="submission" date="2021-02" db="EMBL/GenBank/DDBJ databases">
        <authorList>
            <person name="Nowell W R."/>
        </authorList>
    </citation>
    <scope>NUCLEOTIDE SEQUENCE</scope>
</reference>
<feature type="region of interest" description="Disordered" evidence="9">
    <location>
        <begin position="664"/>
        <end position="691"/>
    </location>
</feature>
<evidence type="ECO:0000259" key="12">
    <source>
        <dbReference type="PROSITE" id="PS50929"/>
    </source>
</evidence>
<dbReference type="GO" id="GO:0016020">
    <property type="term" value="C:membrane"/>
    <property type="evidence" value="ECO:0007669"/>
    <property type="project" value="UniProtKB-SubCell"/>
</dbReference>
<dbReference type="CDD" id="cd18580">
    <property type="entry name" value="ABC_6TM_ABCC_D2"/>
    <property type="match status" value="1"/>
</dbReference>
<keyword evidence="6" id="KW-0067">ATP-binding</keyword>
<dbReference type="FunFam" id="3.40.50.300:FF:000163">
    <property type="entry name" value="Multidrug resistance-associated protein member 4"/>
    <property type="match status" value="1"/>
</dbReference>
<keyword evidence="3" id="KW-0813">Transport</keyword>
<evidence type="ECO:0000259" key="11">
    <source>
        <dbReference type="PROSITE" id="PS50893"/>
    </source>
</evidence>
<comment type="subcellular location">
    <subcellularLocation>
        <location evidence="1">Membrane</location>
        <topology evidence="1">Multi-pass membrane protein</topology>
    </subcellularLocation>
</comment>
<dbReference type="InterPro" id="IPR050173">
    <property type="entry name" value="ABC_transporter_C-like"/>
</dbReference>
<dbReference type="GO" id="GO:0140359">
    <property type="term" value="F:ABC-type transporter activity"/>
    <property type="evidence" value="ECO:0007669"/>
    <property type="project" value="InterPro"/>
</dbReference>
<dbReference type="SUPFAM" id="SSF90123">
    <property type="entry name" value="ABC transporter transmembrane region"/>
    <property type="match status" value="2"/>
</dbReference>
<proteinExistence type="inferred from homology"/>
<keyword evidence="8 10" id="KW-0472">Membrane</keyword>
<dbReference type="FunFam" id="1.20.1560.10:FF:000010">
    <property type="entry name" value="Multidrug resistance-associated ABC transporter"/>
    <property type="match status" value="1"/>
</dbReference>
<dbReference type="InterPro" id="IPR044726">
    <property type="entry name" value="ABCC_6TM_D2"/>
</dbReference>
<sequence>MTDNNNLSKVNNKTATDNNDFSITTSSSYRKPCRLDWATSSWIRWIYVIFWWWLNPILNIGNKRKLTEDDLFDVSPTDECNQLLKKLETVWEKYENKYKHIKTWKIIAKAFWKETFITGLIFFPYLCTKLVQPLLIRGIVLNINDSNAASYIGYLYAMGLGLATTSLVLIHHQVFFRVVRTGIQIRIALSSIIYKRLLSLPTRIIMKTTTGQILNLISNDASKFEELIKYIHILWMGPLEALIVFGIIWHEIGIPTLFGYAVLLLQLPIQWFFSKKFRTYRKNTMQWTDERVKITNEILVGCQIVKMYRWEEALETVVHNTRKKEFQSIRKANRIRAINMAIYFSSLSLISLATFGGSWLMGQTLSSANIFTILSFFGIIRYELTNGLSYAIDTLSESAIASKRIDQFMNLSKQTRTKTLQEHSRDDHQYIPGSIVMDRASFTWDSTQLVQLMEIDLNLNAGSLVGIIGTTGSCKSSLLAAILGEMSLVEGISKIYGNIAYVSQTPWIFAGTIRENILFCKQFNKDKYERILKSCCLITDLQSFPAGDLTVIGEKGINLSGGQKARVSLARALYNEADIYLFDDPLAAVDPTVARKIFQQCISNEGILHDKTRLLVTHQIQFLSEFDHCILLDHGKIEKQGLFNELLTLDKVKQAYENQQKHINEMGKNNQQNYPSVYDDDDDDDSTKPSKTIDKSSIVLEETSAGGKVSGYVWFKLFTSSYGWTGFILLIFFMLLGQGLFDATNKWLSIWSSKIEAEQRKNHYPYVYLGLVIATCIIAILRADYFFHVILRGTSAFHNAMFKGVLYSSLRFYESNPVGRILNRFSKDQQVLDELLPLTFFDAIQSLIMVLGSIVIIGMAIPWVLLILIIIIPAFLWLRRIYVRTSREIKRLESISRSPIYALFSSSLSGLMTIRAFNVENDFLNLFTDKINANTRALFIFICSARWFGLRLDLMTCCLTFLTAILSVTLRKSMDASSVALGLSYCINLSDLFQWAVRQSAETENYMISAERIDEYSHIPSEPGFYKEEIEPPANWPTEGRIEFDEYKLSYRSELEPVLKGINLKIEPHNKIGIIGRTGAGKSSIFQALFRLTDKSTINGRILIDEIDISRISLNDLRSILNIIPQSPVLFSNTLRYNLDPFNHYNDEQLWNALEAVQLKTKINNLKDKLNTQIAEYGSNFSVGECQLMCVARAILKPSKILLIDEATAHVDTKTDGIIQQILREKFTNHTILTIAHRLNTVIDCDKIVIMNDGIIAEYGTPRELLMGKNKLLTDMSSDDESVSYLEES</sequence>
<evidence type="ECO:0000256" key="1">
    <source>
        <dbReference type="ARBA" id="ARBA00004141"/>
    </source>
</evidence>
<feature type="domain" description="ABC transporter" evidence="11">
    <location>
        <begin position="1042"/>
        <end position="1278"/>
    </location>
</feature>
<evidence type="ECO:0000256" key="9">
    <source>
        <dbReference type="SAM" id="MobiDB-lite"/>
    </source>
</evidence>